<evidence type="ECO:0000313" key="2">
    <source>
        <dbReference type="Proteomes" id="UP000008181"/>
    </source>
</evidence>
<accession>G2RDL6</accession>
<dbReference type="OrthoDB" id="4684492at2759"/>
<dbReference type="HOGENOM" id="CLU_099922_0_0_1"/>
<sequence>MGQPQPAPQPLTGAAQLSAQHERLLLELLPFKDARQFHEWLNSVYVLGSWHEFVRDYLAREPLAVELDKSKTAQKAKDALNSRKPEYLMYHPDKTAWTAEDHHVRFIVTVISDNMLKGLWSEGDWKKRSIEIAKAVYEVLAFMRATHSVPDANPPRYEG</sequence>
<dbReference type="RefSeq" id="XP_003657137.1">
    <property type="nucleotide sequence ID" value="XM_003657089.1"/>
</dbReference>
<dbReference type="GeneID" id="11519369"/>
<protein>
    <submittedName>
        <fullName evidence="1">Uncharacterized protein</fullName>
    </submittedName>
</protein>
<name>G2RDL6_THETT</name>
<keyword evidence="2" id="KW-1185">Reference proteome</keyword>
<dbReference type="eggNOG" id="ENOG502TKE0">
    <property type="taxonomic scope" value="Eukaryota"/>
</dbReference>
<gene>
    <name evidence="1" type="ORF">THITE_2122584</name>
</gene>
<evidence type="ECO:0000313" key="1">
    <source>
        <dbReference type="EMBL" id="AEO70801.1"/>
    </source>
</evidence>
<organism evidence="1 2">
    <name type="scientific">Thermothielavioides terrestris (strain ATCC 38088 / NRRL 8126)</name>
    <name type="common">Thielavia terrestris</name>
    <dbReference type="NCBI Taxonomy" id="578455"/>
    <lineage>
        <taxon>Eukaryota</taxon>
        <taxon>Fungi</taxon>
        <taxon>Dikarya</taxon>
        <taxon>Ascomycota</taxon>
        <taxon>Pezizomycotina</taxon>
        <taxon>Sordariomycetes</taxon>
        <taxon>Sordariomycetidae</taxon>
        <taxon>Sordariales</taxon>
        <taxon>Chaetomiaceae</taxon>
        <taxon>Thermothielavioides</taxon>
        <taxon>Thermothielavioides terrestris</taxon>
    </lineage>
</organism>
<dbReference type="KEGG" id="ttt:THITE_2122584"/>
<dbReference type="AlphaFoldDB" id="G2RDL6"/>
<proteinExistence type="predicted"/>
<dbReference type="EMBL" id="CP003013">
    <property type="protein sequence ID" value="AEO70801.1"/>
    <property type="molecule type" value="Genomic_DNA"/>
</dbReference>
<reference evidence="1 2" key="1">
    <citation type="journal article" date="2011" name="Nat. Biotechnol.">
        <title>Comparative genomic analysis of the thermophilic biomass-degrading fungi Myceliophthora thermophila and Thielavia terrestris.</title>
        <authorList>
            <person name="Berka R.M."/>
            <person name="Grigoriev I.V."/>
            <person name="Otillar R."/>
            <person name="Salamov A."/>
            <person name="Grimwood J."/>
            <person name="Reid I."/>
            <person name="Ishmael N."/>
            <person name="John T."/>
            <person name="Darmond C."/>
            <person name="Moisan M.-C."/>
            <person name="Henrissat B."/>
            <person name="Coutinho P.M."/>
            <person name="Lombard V."/>
            <person name="Natvig D.O."/>
            <person name="Lindquist E."/>
            <person name="Schmutz J."/>
            <person name="Lucas S."/>
            <person name="Harris P."/>
            <person name="Powlowski J."/>
            <person name="Bellemare A."/>
            <person name="Taylor D."/>
            <person name="Butler G."/>
            <person name="de Vries R.P."/>
            <person name="Allijn I.E."/>
            <person name="van den Brink J."/>
            <person name="Ushinsky S."/>
            <person name="Storms R."/>
            <person name="Powell A.J."/>
            <person name="Paulsen I.T."/>
            <person name="Elbourne L.D.H."/>
            <person name="Baker S.E."/>
            <person name="Magnuson J."/>
            <person name="LaBoissiere S."/>
            <person name="Clutterbuck A.J."/>
            <person name="Martinez D."/>
            <person name="Wogulis M."/>
            <person name="de Leon A.L."/>
            <person name="Rey M.W."/>
            <person name="Tsang A."/>
        </authorList>
    </citation>
    <scope>NUCLEOTIDE SEQUENCE [LARGE SCALE GENOMIC DNA]</scope>
    <source>
        <strain evidence="2">ATCC 38088 / NRRL 8126</strain>
    </source>
</reference>
<dbReference type="Proteomes" id="UP000008181">
    <property type="component" value="Chromosome 5"/>
</dbReference>